<dbReference type="SUPFAM" id="SSF56801">
    <property type="entry name" value="Acetyl-CoA synthetase-like"/>
    <property type="match status" value="1"/>
</dbReference>
<dbReference type="InterPro" id="IPR042099">
    <property type="entry name" value="ANL_N_sf"/>
</dbReference>
<evidence type="ECO:0000256" key="2">
    <source>
        <dbReference type="ARBA" id="ARBA00022598"/>
    </source>
</evidence>
<evidence type="ECO:0000259" key="6">
    <source>
        <dbReference type="Pfam" id="PF00501"/>
    </source>
</evidence>
<evidence type="ECO:0000256" key="4">
    <source>
        <dbReference type="ARBA" id="ARBA00023098"/>
    </source>
</evidence>
<comment type="similarity">
    <text evidence="1">Belongs to the ATP-dependent AMP-binding enzyme family.</text>
</comment>
<dbReference type="PANTHER" id="PTHR43272:SF32">
    <property type="entry name" value="AMP-DEPENDENT SYNTHETASE_LIGASE DOMAIN-CONTAINING PROTEIN"/>
    <property type="match status" value="1"/>
</dbReference>
<dbReference type="PANTHER" id="PTHR43272">
    <property type="entry name" value="LONG-CHAIN-FATTY-ACID--COA LIGASE"/>
    <property type="match status" value="1"/>
</dbReference>
<keyword evidence="4" id="KW-0443">Lipid metabolism</keyword>
<dbReference type="AlphaFoldDB" id="A0A7Y0UI60"/>
<organism evidence="7 8">
    <name type="scientific">Mobiluncus curtisii</name>
    <dbReference type="NCBI Taxonomy" id="2051"/>
    <lineage>
        <taxon>Bacteria</taxon>
        <taxon>Bacillati</taxon>
        <taxon>Actinomycetota</taxon>
        <taxon>Actinomycetes</taxon>
        <taxon>Actinomycetales</taxon>
        <taxon>Actinomycetaceae</taxon>
        <taxon>Mobiluncus</taxon>
    </lineage>
</organism>
<dbReference type="InterPro" id="IPR020845">
    <property type="entry name" value="AMP-binding_CS"/>
</dbReference>
<feature type="domain" description="AMP-dependent synthetase/ligase" evidence="6">
    <location>
        <begin position="34"/>
        <end position="438"/>
    </location>
</feature>
<keyword evidence="3" id="KW-0276">Fatty acid metabolism</keyword>
<accession>A0A7Y0UI60</accession>
<keyword evidence="2 7" id="KW-0436">Ligase</keyword>
<sequence>MLNLLIQEALLTTNYYATPAQISLEPNDSIPALFFTRARRTPQAVVMMRPQPFGDGWEEITASTMANQIIDVARGLIGMGLESGDCIGIMAGTSYEWVLLDYAAQSAGLTVVPIYETDSASQVDWILEDTGARLVITETATQARLVESTGRVVDCGVAAIQDGALDQIRLKGTNVRKQEVKERLSAVNLDSLLSIVYTSGTTGRPKGVELTQRNFVYMALMIGDSLPEVVDNKKTRLLLFLPLAHVFARFSSYTVLSGRGVLGCVPNVKNMLNDLQSFRPTSMIVVPRVLEKIYTAAQVKAGRGLKHSIFNWAAAQAIHYSEALNDPNRKFVGFRLHRSRAIADKLLFSKLLDLMGGECRWVISGGAPLGARLGHFFRGVGLTVIEGWGLTETAGPATGNLPGNIRIGTVGRPLPGVELKIDVSGEIFVRSRIVMRGYRNNPEATGEVLDSDGWFASGDLGEIDDDGYLSITGRKKELIVTASGKNVSPAPLEDSFRGHPLVSNVVVIGDKRPFVSALVTLDREMLPTWLANHKLPPMDPATAAIHPAVQESLMRGAQRASASVSRAESIRKVRVIIGDFTVDNGLLTPSLKVRREQVIKKYAKEIEAIYAK</sequence>
<dbReference type="EMBL" id="JABCUI010000004">
    <property type="protein sequence ID" value="NMW87796.1"/>
    <property type="molecule type" value="Genomic_DNA"/>
</dbReference>
<dbReference type="Pfam" id="PF00501">
    <property type="entry name" value="AMP-binding"/>
    <property type="match status" value="1"/>
</dbReference>
<reference evidence="7 8" key="1">
    <citation type="submission" date="2020-04" db="EMBL/GenBank/DDBJ databases">
        <title>Antimicrobial susceptibility and clonality of vaginal-derived multi-drug resistant Mobiluncus isolates in China.</title>
        <authorList>
            <person name="Zhang X."/>
        </authorList>
    </citation>
    <scope>NUCLEOTIDE SEQUENCE [LARGE SCALE GENOMIC DNA]</scope>
    <source>
        <strain evidence="7 8">19</strain>
    </source>
</reference>
<evidence type="ECO:0000256" key="3">
    <source>
        <dbReference type="ARBA" id="ARBA00022832"/>
    </source>
</evidence>
<protein>
    <recommendedName>
        <fullName evidence="5">Acyl-CoA synthetase</fullName>
    </recommendedName>
</protein>
<dbReference type="GO" id="GO:0016020">
    <property type="term" value="C:membrane"/>
    <property type="evidence" value="ECO:0007669"/>
    <property type="project" value="TreeGrafter"/>
</dbReference>
<evidence type="ECO:0000256" key="1">
    <source>
        <dbReference type="ARBA" id="ARBA00006432"/>
    </source>
</evidence>
<gene>
    <name evidence="7" type="ORF">HHJ67_08615</name>
</gene>
<evidence type="ECO:0000313" key="7">
    <source>
        <dbReference type="EMBL" id="NMW87796.1"/>
    </source>
</evidence>
<dbReference type="Pfam" id="PF23562">
    <property type="entry name" value="AMP-binding_C_3"/>
    <property type="match status" value="1"/>
</dbReference>
<name>A0A7Y0UI60_9ACTO</name>
<dbReference type="InterPro" id="IPR000873">
    <property type="entry name" value="AMP-dep_synth/lig_dom"/>
</dbReference>
<dbReference type="GO" id="GO:0004467">
    <property type="term" value="F:long-chain fatty acid-CoA ligase activity"/>
    <property type="evidence" value="ECO:0007669"/>
    <property type="project" value="TreeGrafter"/>
</dbReference>
<dbReference type="Gene3D" id="3.40.50.12780">
    <property type="entry name" value="N-terminal domain of ligase-like"/>
    <property type="match status" value="1"/>
</dbReference>
<dbReference type="RefSeq" id="WP_004006870.1">
    <property type="nucleotide sequence ID" value="NZ_CP068113.1"/>
</dbReference>
<evidence type="ECO:0000256" key="5">
    <source>
        <dbReference type="ARBA" id="ARBA00032875"/>
    </source>
</evidence>
<proteinExistence type="inferred from homology"/>
<dbReference type="Proteomes" id="UP000553981">
    <property type="component" value="Unassembled WGS sequence"/>
</dbReference>
<dbReference type="CDD" id="cd05907">
    <property type="entry name" value="VL_LC_FACS_like"/>
    <property type="match status" value="1"/>
</dbReference>
<dbReference type="PROSITE" id="PS00455">
    <property type="entry name" value="AMP_BINDING"/>
    <property type="match status" value="1"/>
</dbReference>
<evidence type="ECO:0000313" key="8">
    <source>
        <dbReference type="Proteomes" id="UP000553981"/>
    </source>
</evidence>
<comment type="caution">
    <text evidence="7">The sequence shown here is derived from an EMBL/GenBank/DDBJ whole genome shotgun (WGS) entry which is preliminary data.</text>
</comment>